<dbReference type="EMBL" id="MU277278">
    <property type="protein sequence ID" value="KAI0055823.1"/>
    <property type="molecule type" value="Genomic_DNA"/>
</dbReference>
<proteinExistence type="predicted"/>
<reference evidence="1" key="1">
    <citation type="submission" date="2021-03" db="EMBL/GenBank/DDBJ databases">
        <authorList>
            <consortium name="DOE Joint Genome Institute"/>
            <person name="Ahrendt S."/>
            <person name="Looney B.P."/>
            <person name="Miyauchi S."/>
            <person name="Morin E."/>
            <person name="Drula E."/>
            <person name="Courty P.E."/>
            <person name="Chicoki N."/>
            <person name="Fauchery L."/>
            <person name="Kohler A."/>
            <person name="Kuo A."/>
            <person name="Labutti K."/>
            <person name="Pangilinan J."/>
            <person name="Lipzen A."/>
            <person name="Riley R."/>
            <person name="Andreopoulos W."/>
            <person name="He G."/>
            <person name="Johnson J."/>
            <person name="Barry K.W."/>
            <person name="Grigoriev I.V."/>
            <person name="Nagy L."/>
            <person name="Hibbett D."/>
            <person name="Henrissat B."/>
            <person name="Matheny P.B."/>
            <person name="Labbe J."/>
            <person name="Martin F."/>
        </authorList>
    </citation>
    <scope>NUCLEOTIDE SEQUENCE</scope>
    <source>
        <strain evidence="1">HHB10654</strain>
    </source>
</reference>
<sequence length="696" mass="76674">MSSSRITVTVEGPDELISRLDGLQLHFRPPNNPSHPGPRAESPPSSQTGSSSNEHPRQREPGAGPKAPPHPPSPAPAASRSMPPRSPPPAPTAPRPTPPQSTPPAPGARGEAPQTPDSGEQHGPPPANHASQPTNARDAEGVSADSPSANSASQTDLAPRSGPFWLVTVGLRPGIYDNWLDVIAARGERVHGFRTVYQKWSTLAQAQTQWVWVNQTGRVIDIGAQLSPAVLETIHALPDGLQAPLPPSQPEGNNAPPTSSPSSALPTLRSMGASLPSDAYNFYVVLTGRKVGVFDNWDDVKPQISQYHRANSYGFDTREEAEASLMPRKKTGNAPGRPTALKGSIIPFLQKRMPAYLKLDTDRQKTVFYDRMTRLLFIRYGRDNPLAGDVPEDVPNPDESVLNAVEEFGDETEEEREAREKLRADVRARVAGVYRDARRKLTQGQAPTKQAQNSFVKLISQLVKRPRREQYVHVYQSEFFTTRIEAKFNQEWAKCVAEAGRKAQPLPCRLDVHNRVIRESWEEESETFKNSVHELVETRFREATEEYERTYIEKPKTEEDRAWAIPNAYMFLQPIANLLADRFGMAVSILMAGPVPESSEIDMLSVHSGKTSGVAQEIWPDYDRDGYKATASSMIGFAKAAFPSTPVGPPKRPSGPKRAAASEKEIESEDEDSSERHYAYALPTYSGGYCSKTNYS</sequence>
<evidence type="ECO:0000313" key="2">
    <source>
        <dbReference type="Proteomes" id="UP000814140"/>
    </source>
</evidence>
<organism evidence="1 2">
    <name type="scientific">Artomyces pyxidatus</name>
    <dbReference type="NCBI Taxonomy" id="48021"/>
    <lineage>
        <taxon>Eukaryota</taxon>
        <taxon>Fungi</taxon>
        <taxon>Dikarya</taxon>
        <taxon>Basidiomycota</taxon>
        <taxon>Agaricomycotina</taxon>
        <taxon>Agaricomycetes</taxon>
        <taxon>Russulales</taxon>
        <taxon>Auriscalpiaceae</taxon>
        <taxon>Artomyces</taxon>
    </lineage>
</organism>
<dbReference type="Proteomes" id="UP000814140">
    <property type="component" value="Unassembled WGS sequence"/>
</dbReference>
<protein>
    <submittedName>
        <fullName evidence="1">Uncharacterized protein</fullName>
    </submittedName>
</protein>
<evidence type="ECO:0000313" key="1">
    <source>
        <dbReference type="EMBL" id="KAI0055823.1"/>
    </source>
</evidence>
<accession>A0ACB8SIV4</accession>
<reference evidence="1" key="2">
    <citation type="journal article" date="2022" name="New Phytol.">
        <title>Evolutionary transition to the ectomycorrhizal habit in the genomes of a hyperdiverse lineage of mushroom-forming fungi.</title>
        <authorList>
            <person name="Looney B."/>
            <person name="Miyauchi S."/>
            <person name="Morin E."/>
            <person name="Drula E."/>
            <person name="Courty P.E."/>
            <person name="Kohler A."/>
            <person name="Kuo A."/>
            <person name="LaButti K."/>
            <person name="Pangilinan J."/>
            <person name="Lipzen A."/>
            <person name="Riley R."/>
            <person name="Andreopoulos W."/>
            <person name="He G."/>
            <person name="Johnson J."/>
            <person name="Nolan M."/>
            <person name="Tritt A."/>
            <person name="Barry K.W."/>
            <person name="Grigoriev I.V."/>
            <person name="Nagy L.G."/>
            <person name="Hibbett D."/>
            <person name="Henrissat B."/>
            <person name="Matheny P.B."/>
            <person name="Labbe J."/>
            <person name="Martin F.M."/>
        </authorList>
    </citation>
    <scope>NUCLEOTIDE SEQUENCE</scope>
    <source>
        <strain evidence="1">HHB10654</strain>
    </source>
</reference>
<comment type="caution">
    <text evidence="1">The sequence shown here is derived from an EMBL/GenBank/DDBJ whole genome shotgun (WGS) entry which is preliminary data.</text>
</comment>
<name>A0ACB8SIV4_9AGAM</name>
<keyword evidence="2" id="KW-1185">Reference proteome</keyword>
<gene>
    <name evidence="1" type="ORF">BV25DRAFT_1842717</name>
</gene>